<dbReference type="PANTHER" id="PTHR44653:SF2">
    <property type="entry name" value="DNAJ HOMOLOG SUBFAMILY C MEMBER 1"/>
    <property type="match status" value="1"/>
</dbReference>
<evidence type="ECO:0000256" key="5">
    <source>
        <dbReference type="ARBA" id="ARBA00037847"/>
    </source>
</evidence>
<sequence length="437" mass="48375">MQFNPPPVVHCHGFTPLLTVVKLTNLKDHEIFRIRDEVVAAEGPNTTFYSFLGVSPSASLDQINKAYRKKSRQIHPDKARQAFLATYAKPQPKSKSKDKKKPGVTVRKQPSAKEIKAFDKEASARFARLGIVANILRGPGRERYDHFMRNGFPAWRGTGYYYSRFRPGLGSVMLGLFVFMGGAAHYGALYLGWKRQKEFVERYIRHARRMAWGDELGIQGLPGGLGVNGVTTSSPEPGNGSEEEKQYVDENGKPVVMNRKQKRAQEKQEKKEAAKKGEKNARAANRAKNGGVSTPVETELTSGGPQGARKRVQAENGKVLIVDSAGNVFLEETTDEGETHEFLLDVGEIPKPTFRDTAVVRLPVWAYRKSVGRLFGSSHDEAAEHDIHVDVDAGSEEETNGDVMINGEAKDSSDILKSAAAANPNAESRKRKTKRNK</sequence>
<dbReference type="PROSITE" id="PS50076">
    <property type="entry name" value="DNAJ_2"/>
    <property type="match status" value="1"/>
</dbReference>
<dbReference type="Proteomes" id="UP001492380">
    <property type="component" value="Unassembled WGS sequence"/>
</dbReference>
<gene>
    <name evidence="9" type="ORF">HDK90DRAFT_151123</name>
</gene>
<dbReference type="Pfam" id="PF00226">
    <property type="entry name" value="DnaJ"/>
    <property type="match status" value="1"/>
</dbReference>
<feature type="region of interest" description="Disordered" evidence="6">
    <location>
        <begin position="88"/>
        <end position="110"/>
    </location>
</feature>
<evidence type="ECO:0000313" key="10">
    <source>
        <dbReference type="Proteomes" id="UP001492380"/>
    </source>
</evidence>
<protein>
    <recommendedName>
        <fullName evidence="8">J domain-containing protein</fullName>
    </recommendedName>
</protein>
<evidence type="ECO:0000256" key="6">
    <source>
        <dbReference type="SAM" id="MobiDB-lite"/>
    </source>
</evidence>
<evidence type="ECO:0000313" key="9">
    <source>
        <dbReference type="EMBL" id="KAK8244278.1"/>
    </source>
</evidence>
<reference evidence="9 10" key="1">
    <citation type="submission" date="2024-04" db="EMBL/GenBank/DDBJ databases">
        <title>Phyllosticta paracitricarpa is synonymous to the EU quarantine fungus P. citricarpa based on phylogenomic analyses.</title>
        <authorList>
            <consortium name="Lawrence Berkeley National Laboratory"/>
            <person name="Van Ingen-Buijs V.A."/>
            <person name="Van Westerhoven A.C."/>
            <person name="Haridas S."/>
            <person name="Skiadas P."/>
            <person name="Martin F."/>
            <person name="Groenewald J.Z."/>
            <person name="Crous P.W."/>
            <person name="Seidl M.F."/>
        </authorList>
    </citation>
    <scope>NUCLEOTIDE SEQUENCE [LARGE SCALE GENOMIC DNA]</scope>
    <source>
        <strain evidence="9 10">CBS 123374</strain>
    </source>
</reference>
<feature type="region of interest" description="Disordered" evidence="6">
    <location>
        <begin position="386"/>
        <end position="437"/>
    </location>
</feature>
<evidence type="ECO:0000256" key="7">
    <source>
        <dbReference type="SAM" id="Phobius"/>
    </source>
</evidence>
<evidence type="ECO:0000256" key="4">
    <source>
        <dbReference type="ARBA" id="ARBA00023136"/>
    </source>
</evidence>
<keyword evidence="1 7" id="KW-0812">Transmembrane</keyword>
<evidence type="ECO:0000256" key="1">
    <source>
        <dbReference type="ARBA" id="ARBA00022692"/>
    </source>
</evidence>
<feature type="domain" description="J" evidence="8">
    <location>
        <begin position="47"/>
        <end position="148"/>
    </location>
</feature>
<dbReference type="InterPro" id="IPR052606">
    <property type="entry name" value="DnaJ_domain_protein"/>
</dbReference>
<evidence type="ECO:0000256" key="2">
    <source>
        <dbReference type="ARBA" id="ARBA00022729"/>
    </source>
</evidence>
<dbReference type="SUPFAM" id="SSF46565">
    <property type="entry name" value="Chaperone J-domain"/>
    <property type="match status" value="1"/>
</dbReference>
<dbReference type="Gene3D" id="1.10.287.110">
    <property type="entry name" value="DnaJ domain"/>
    <property type="match status" value="1"/>
</dbReference>
<feature type="compositionally biased region" description="Low complexity" evidence="6">
    <location>
        <begin position="282"/>
        <end position="291"/>
    </location>
</feature>
<evidence type="ECO:0000259" key="8">
    <source>
        <dbReference type="PROSITE" id="PS50076"/>
    </source>
</evidence>
<comment type="caution">
    <text evidence="9">The sequence shown here is derived from an EMBL/GenBank/DDBJ whole genome shotgun (WGS) entry which is preliminary data.</text>
</comment>
<keyword evidence="2" id="KW-0732">Signal</keyword>
<dbReference type="EMBL" id="JBBWRZ010000002">
    <property type="protein sequence ID" value="KAK8244278.1"/>
    <property type="molecule type" value="Genomic_DNA"/>
</dbReference>
<keyword evidence="3 7" id="KW-1133">Transmembrane helix</keyword>
<accession>A0ABR1YZZ0</accession>
<name>A0ABR1YZZ0_9PEZI</name>
<dbReference type="InterPro" id="IPR001623">
    <property type="entry name" value="DnaJ_domain"/>
</dbReference>
<comment type="subcellular location">
    <subcellularLocation>
        <location evidence="5">Endomembrane system</location>
        <topology evidence="5">Single-pass membrane protein</topology>
    </subcellularLocation>
</comment>
<organism evidence="9 10">
    <name type="scientific">Phyllosticta capitalensis</name>
    <dbReference type="NCBI Taxonomy" id="121624"/>
    <lineage>
        <taxon>Eukaryota</taxon>
        <taxon>Fungi</taxon>
        <taxon>Dikarya</taxon>
        <taxon>Ascomycota</taxon>
        <taxon>Pezizomycotina</taxon>
        <taxon>Dothideomycetes</taxon>
        <taxon>Dothideomycetes incertae sedis</taxon>
        <taxon>Botryosphaeriales</taxon>
        <taxon>Phyllostictaceae</taxon>
        <taxon>Phyllosticta</taxon>
    </lineage>
</organism>
<dbReference type="InterPro" id="IPR036869">
    <property type="entry name" value="J_dom_sf"/>
</dbReference>
<evidence type="ECO:0000256" key="3">
    <source>
        <dbReference type="ARBA" id="ARBA00022989"/>
    </source>
</evidence>
<feature type="region of interest" description="Disordered" evidence="6">
    <location>
        <begin position="224"/>
        <end position="312"/>
    </location>
</feature>
<dbReference type="CDD" id="cd06257">
    <property type="entry name" value="DnaJ"/>
    <property type="match status" value="1"/>
</dbReference>
<feature type="compositionally biased region" description="Basic residues" evidence="6">
    <location>
        <begin position="92"/>
        <end position="102"/>
    </location>
</feature>
<proteinExistence type="predicted"/>
<keyword evidence="10" id="KW-1185">Reference proteome</keyword>
<feature type="compositionally biased region" description="Basic and acidic residues" evidence="6">
    <location>
        <begin position="263"/>
        <end position="281"/>
    </location>
</feature>
<dbReference type="SMART" id="SM00271">
    <property type="entry name" value="DnaJ"/>
    <property type="match status" value="1"/>
</dbReference>
<dbReference type="PANTHER" id="PTHR44653">
    <property type="entry name" value="DNAJ HOMOLOG SUBFAMILY C MEMBER 1"/>
    <property type="match status" value="1"/>
</dbReference>
<feature type="transmembrane region" description="Helical" evidence="7">
    <location>
        <begin position="172"/>
        <end position="193"/>
    </location>
</feature>
<keyword evidence="4 7" id="KW-0472">Membrane</keyword>
<dbReference type="PRINTS" id="PR00625">
    <property type="entry name" value="JDOMAIN"/>
</dbReference>
<feature type="compositionally biased region" description="Basic and acidic residues" evidence="6">
    <location>
        <begin position="242"/>
        <end position="252"/>
    </location>
</feature>